<organism evidence="4 5">
    <name type="scientific">Cytobacillus mangrovibacter</name>
    <dbReference type="NCBI Taxonomy" id="3299024"/>
    <lineage>
        <taxon>Bacteria</taxon>
        <taxon>Bacillati</taxon>
        <taxon>Bacillota</taxon>
        <taxon>Bacilli</taxon>
        <taxon>Bacillales</taxon>
        <taxon>Bacillaceae</taxon>
        <taxon>Cytobacillus</taxon>
    </lineage>
</organism>
<comment type="caution">
    <text evidence="4">The sequence shown here is derived from an EMBL/GenBank/DDBJ whole genome shotgun (WGS) entry which is preliminary data.</text>
</comment>
<dbReference type="Gene3D" id="3.30.700.10">
    <property type="entry name" value="Glycoprotein, Type 4 Pilin"/>
    <property type="match status" value="1"/>
</dbReference>
<keyword evidence="5" id="KW-1185">Reference proteome</keyword>
<comment type="subcellular location">
    <subcellularLocation>
        <location evidence="1">Cell surface</location>
    </subcellularLocation>
</comment>
<evidence type="ECO:0000313" key="5">
    <source>
        <dbReference type="Proteomes" id="UP001601058"/>
    </source>
</evidence>
<proteinExistence type="predicted"/>
<keyword evidence="2" id="KW-0178">Competence</keyword>
<dbReference type="RefSeq" id="WP_389219436.1">
    <property type="nucleotide sequence ID" value="NZ_JBIACJ010000005.1"/>
</dbReference>
<keyword evidence="3" id="KW-0812">Transmembrane</keyword>
<evidence type="ECO:0000256" key="3">
    <source>
        <dbReference type="SAM" id="Phobius"/>
    </source>
</evidence>
<keyword evidence="3" id="KW-1133">Transmembrane helix</keyword>
<dbReference type="NCBIfam" id="TIGR02532">
    <property type="entry name" value="IV_pilin_GFxxxE"/>
    <property type="match status" value="1"/>
</dbReference>
<evidence type="ECO:0000256" key="2">
    <source>
        <dbReference type="ARBA" id="ARBA00023287"/>
    </source>
</evidence>
<sequence>MNKITRLNERGLTLIELLAVIVILGIVASIGIIAITTVIQNMKDRSFIGNALAIKEAASFYIRQEAANDKDLPEQLTYKTLVDNHFIEQIKDPDTGNYITPSDQIYVVINKVSVSAVCLKGEKRSLCSFNGKEQAIPIAELSTDLITVN</sequence>
<dbReference type="SUPFAM" id="SSF54523">
    <property type="entry name" value="Pili subunits"/>
    <property type="match status" value="1"/>
</dbReference>
<gene>
    <name evidence="4" type="ORF">ACFYKT_11110</name>
</gene>
<dbReference type="InterPro" id="IPR012902">
    <property type="entry name" value="N_methyl_site"/>
</dbReference>
<name>A0ABW6JY95_9BACI</name>
<feature type="transmembrane region" description="Helical" evidence="3">
    <location>
        <begin position="12"/>
        <end position="35"/>
    </location>
</feature>
<keyword evidence="3" id="KW-0472">Membrane</keyword>
<protein>
    <submittedName>
        <fullName evidence="4">Type II secretion system protein</fullName>
    </submittedName>
</protein>
<accession>A0ABW6JY95</accession>
<dbReference type="EMBL" id="JBIACJ010000005">
    <property type="protein sequence ID" value="MFE8696882.1"/>
    <property type="molecule type" value="Genomic_DNA"/>
</dbReference>
<reference evidence="4 5" key="1">
    <citation type="submission" date="2024-08" db="EMBL/GenBank/DDBJ databases">
        <title>Two novel Cytobacillus novel species.</title>
        <authorList>
            <person name="Liu G."/>
        </authorList>
    </citation>
    <scope>NUCLEOTIDE SEQUENCE [LARGE SCALE GENOMIC DNA]</scope>
    <source>
        <strain evidence="4 5">FJAT-53684</strain>
    </source>
</reference>
<dbReference type="InterPro" id="IPR045584">
    <property type="entry name" value="Pilin-like"/>
</dbReference>
<dbReference type="Proteomes" id="UP001601058">
    <property type="component" value="Unassembled WGS sequence"/>
</dbReference>
<evidence type="ECO:0000313" key="4">
    <source>
        <dbReference type="EMBL" id="MFE8696882.1"/>
    </source>
</evidence>
<evidence type="ECO:0000256" key="1">
    <source>
        <dbReference type="ARBA" id="ARBA00004241"/>
    </source>
</evidence>
<dbReference type="Pfam" id="PF07963">
    <property type="entry name" value="N_methyl"/>
    <property type="match status" value="1"/>
</dbReference>